<sequence length="165" mass="16795">MGWISGDGIELKKWSCTRPGESEKNPHRCPNVRASHPSYIEVAFSQTQYPANLQDSTGSSASFSSSFLASWSPLAMFLQGSSSATIALPVSPPTFLVIPTRDFTSASIWTSGRKTDAGAGAGAGSGSGPGMNDSIGVQDADAGANSISGPSLAAPNVVGRDVAGS</sequence>
<reference evidence="2 3" key="1">
    <citation type="journal article" date="2020" name="ISME J.">
        <title>Uncovering the hidden diversity of litter-decomposition mechanisms in mushroom-forming fungi.</title>
        <authorList>
            <person name="Floudas D."/>
            <person name="Bentzer J."/>
            <person name="Ahren D."/>
            <person name="Johansson T."/>
            <person name="Persson P."/>
            <person name="Tunlid A."/>
        </authorList>
    </citation>
    <scope>NUCLEOTIDE SEQUENCE [LARGE SCALE GENOMIC DNA]</scope>
    <source>
        <strain evidence="2 3">CBS 291.85</strain>
    </source>
</reference>
<feature type="region of interest" description="Disordered" evidence="1">
    <location>
        <begin position="114"/>
        <end position="165"/>
    </location>
</feature>
<feature type="compositionally biased region" description="Gly residues" evidence="1">
    <location>
        <begin position="119"/>
        <end position="129"/>
    </location>
</feature>
<dbReference type="AlphaFoldDB" id="A0A8H5LL44"/>
<dbReference type="Proteomes" id="UP000559256">
    <property type="component" value="Unassembled WGS sequence"/>
</dbReference>
<comment type="caution">
    <text evidence="2">The sequence shown here is derived from an EMBL/GenBank/DDBJ whole genome shotgun (WGS) entry which is preliminary data.</text>
</comment>
<name>A0A8H5LL44_9AGAR</name>
<evidence type="ECO:0000256" key="1">
    <source>
        <dbReference type="SAM" id="MobiDB-lite"/>
    </source>
</evidence>
<accession>A0A8H5LL44</accession>
<dbReference type="EMBL" id="JAACJM010000042">
    <property type="protein sequence ID" value="KAF5361119.1"/>
    <property type="molecule type" value="Genomic_DNA"/>
</dbReference>
<organism evidence="2 3">
    <name type="scientific">Tetrapyrgos nigripes</name>
    <dbReference type="NCBI Taxonomy" id="182062"/>
    <lineage>
        <taxon>Eukaryota</taxon>
        <taxon>Fungi</taxon>
        <taxon>Dikarya</taxon>
        <taxon>Basidiomycota</taxon>
        <taxon>Agaricomycotina</taxon>
        <taxon>Agaricomycetes</taxon>
        <taxon>Agaricomycetidae</taxon>
        <taxon>Agaricales</taxon>
        <taxon>Marasmiineae</taxon>
        <taxon>Marasmiaceae</taxon>
        <taxon>Tetrapyrgos</taxon>
    </lineage>
</organism>
<gene>
    <name evidence="2" type="ORF">D9758_009089</name>
</gene>
<proteinExistence type="predicted"/>
<evidence type="ECO:0000313" key="2">
    <source>
        <dbReference type="EMBL" id="KAF5361119.1"/>
    </source>
</evidence>
<evidence type="ECO:0000313" key="3">
    <source>
        <dbReference type="Proteomes" id="UP000559256"/>
    </source>
</evidence>
<protein>
    <submittedName>
        <fullName evidence="2">Uncharacterized protein</fullName>
    </submittedName>
</protein>
<keyword evidence="3" id="KW-1185">Reference proteome</keyword>